<evidence type="ECO:0000256" key="3">
    <source>
        <dbReference type="ARBA" id="ARBA00022801"/>
    </source>
</evidence>
<dbReference type="InterPro" id="IPR029021">
    <property type="entry name" value="Prot-tyrosine_phosphatase-like"/>
</dbReference>
<dbReference type="GO" id="GO:0008138">
    <property type="term" value="F:protein tyrosine/serine/threonine phosphatase activity"/>
    <property type="evidence" value="ECO:0007669"/>
    <property type="project" value="TreeGrafter"/>
</dbReference>
<dbReference type="SMART" id="SM00195">
    <property type="entry name" value="DSPc"/>
    <property type="match status" value="1"/>
</dbReference>
<dbReference type="EC" id="3.1.3.48" evidence="2"/>
<dbReference type="GO" id="GO:0004725">
    <property type="term" value="F:protein tyrosine phosphatase activity"/>
    <property type="evidence" value="ECO:0007669"/>
    <property type="project" value="UniProtKB-EC"/>
</dbReference>
<dbReference type="RefSeq" id="XP_029221261.1">
    <property type="nucleotide sequence ID" value="XM_029362296.1"/>
</dbReference>
<feature type="region of interest" description="Disordered" evidence="5">
    <location>
        <begin position="411"/>
        <end position="446"/>
    </location>
</feature>
<keyword evidence="3" id="KW-0378">Hydrolase</keyword>
<comment type="similarity">
    <text evidence="1">Belongs to the protein-tyrosine phosphatase family. Non-receptor class dual specificity subfamily.</text>
</comment>
<evidence type="ECO:0000256" key="5">
    <source>
        <dbReference type="SAM" id="MobiDB-lite"/>
    </source>
</evidence>
<feature type="domain" description="Tyrosine-protein phosphatase" evidence="6">
    <location>
        <begin position="1"/>
        <end position="352"/>
    </location>
</feature>
<protein>
    <recommendedName>
        <fullName evidence="2">protein-tyrosine-phosphatase</fullName>
        <ecNumber evidence="2">3.1.3.48</ecNumber>
    </recommendedName>
</protein>
<feature type="compositionally biased region" description="Basic and acidic residues" evidence="5">
    <location>
        <begin position="431"/>
        <end position="443"/>
    </location>
</feature>
<dbReference type="KEGG" id="bbes:BESB_037100"/>
<organism evidence="7 8">
    <name type="scientific">Besnoitia besnoiti</name>
    <name type="common">Apicomplexan protozoan</name>
    <dbReference type="NCBI Taxonomy" id="94643"/>
    <lineage>
        <taxon>Eukaryota</taxon>
        <taxon>Sar</taxon>
        <taxon>Alveolata</taxon>
        <taxon>Apicomplexa</taxon>
        <taxon>Conoidasida</taxon>
        <taxon>Coccidia</taxon>
        <taxon>Eucoccidiorida</taxon>
        <taxon>Eimeriorina</taxon>
        <taxon>Sarcocystidae</taxon>
        <taxon>Besnoitia</taxon>
    </lineage>
</organism>
<dbReference type="InterPro" id="IPR016130">
    <property type="entry name" value="Tyr_Pase_AS"/>
</dbReference>
<dbReference type="GeneID" id="40308691"/>
<keyword evidence="8" id="KW-1185">Reference proteome</keyword>
<dbReference type="VEuPathDB" id="ToxoDB:BESB_037100"/>
<dbReference type="InterPro" id="IPR020422">
    <property type="entry name" value="TYR_PHOSPHATASE_DUAL_dom"/>
</dbReference>
<comment type="caution">
    <text evidence="7">The sequence shown here is derived from an EMBL/GenBank/DDBJ whole genome shotgun (WGS) entry which is preliminary data.</text>
</comment>
<dbReference type="PANTHER" id="PTHR45848">
    <property type="entry name" value="DUAL SPECIFICITY PROTEIN PHOSPHATASE 12 FAMILY MEMBER"/>
    <property type="match status" value="1"/>
</dbReference>
<dbReference type="AlphaFoldDB" id="A0A2A9MNJ3"/>
<dbReference type="OrthoDB" id="2017893at2759"/>
<evidence type="ECO:0000313" key="8">
    <source>
        <dbReference type="Proteomes" id="UP000224006"/>
    </source>
</evidence>
<accession>A0A2A9MNJ3</accession>
<dbReference type="PROSITE" id="PS00383">
    <property type="entry name" value="TYR_PHOSPHATASE_1"/>
    <property type="match status" value="1"/>
</dbReference>
<evidence type="ECO:0000256" key="2">
    <source>
        <dbReference type="ARBA" id="ARBA00013064"/>
    </source>
</evidence>
<dbReference type="EMBL" id="NWUJ01000002">
    <property type="protein sequence ID" value="PFH37252.1"/>
    <property type="molecule type" value="Genomic_DNA"/>
</dbReference>
<dbReference type="STRING" id="94643.A0A2A9MNJ3"/>
<name>A0A2A9MNJ3_BESBE</name>
<proteinExistence type="inferred from homology"/>
<sequence>MIAEIFPNVFLGDFASAADAARLRSLGISSVLSCGHLHLPWCSDCRLCASCSSTRSSSSPDCSLLCADGAPFCLLRGAEASLATAHRDSLTGQRHHTRATRALDESDASLRQADAGLAERASATSNSSGRSRTCFVRQEDSFEGNREEAAAGEVCEAQSEFYPTPQQAHADSIEHLLLSLEDREDEVLLPFLPLAIHFIRAALQPRLRAPVRRESQLQLENKTSDNICTSLGARERHIQEGECNADTAKENATAAEEIVERGAAETRALGRVLIHCHEGISRSSAVAVAFLLATAATGGQKEGYLKGESADSSGEVSELPSVEAILARVCAVYPAACPNSSFRAQLSLFARLRCSLQGNTPEHRAVRLALVGRKRLGGGDARSLLLSQGGDTRAEAGIRRKQEQRVARKMHRMDGEAAAQPAVGAETEITLEPREGGEAESSRAPEGADGCHQARCMYACRLCRRVLFADEHIVAHNRTDKAATKGIPLPSQQKACNMVFVEPMDWMESVREISGKIICPTERCKAKLGVWSWHGLPCNCGTWQSPAFQIQLRRVDKLPRDAGADDLQIQGIL</sequence>
<dbReference type="CDD" id="cd14498">
    <property type="entry name" value="DSP"/>
    <property type="match status" value="1"/>
</dbReference>
<evidence type="ECO:0000313" key="7">
    <source>
        <dbReference type="EMBL" id="PFH37252.1"/>
    </source>
</evidence>
<reference evidence="7 8" key="1">
    <citation type="submission" date="2017-09" db="EMBL/GenBank/DDBJ databases">
        <title>Genome sequencing of Besnoitia besnoiti strain Bb-Ger1.</title>
        <authorList>
            <person name="Schares G."/>
            <person name="Venepally P."/>
            <person name="Lorenzi H.A."/>
        </authorList>
    </citation>
    <scope>NUCLEOTIDE SEQUENCE [LARGE SCALE GENOMIC DNA]</scope>
    <source>
        <strain evidence="7 8">Bb-Ger1</strain>
    </source>
</reference>
<evidence type="ECO:0000259" key="6">
    <source>
        <dbReference type="SMART" id="SM00195"/>
    </source>
</evidence>
<dbReference type="Proteomes" id="UP000224006">
    <property type="component" value="Chromosome II"/>
</dbReference>
<dbReference type="SUPFAM" id="SSF52799">
    <property type="entry name" value="(Phosphotyrosine protein) phosphatases II"/>
    <property type="match status" value="1"/>
</dbReference>
<dbReference type="Gene3D" id="3.90.190.10">
    <property type="entry name" value="Protein tyrosine phosphatase superfamily"/>
    <property type="match status" value="1"/>
</dbReference>
<evidence type="ECO:0000256" key="1">
    <source>
        <dbReference type="ARBA" id="ARBA00008601"/>
    </source>
</evidence>
<dbReference type="PANTHER" id="PTHR45848:SF4">
    <property type="entry name" value="DUAL SPECIFICITY PROTEIN PHOSPHATASE 12"/>
    <property type="match status" value="1"/>
</dbReference>
<evidence type="ECO:0000256" key="4">
    <source>
        <dbReference type="ARBA" id="ARBA00022912"/>
    </source>
</evidence>
<keyword evidence="4" id="KW-0904">Protein phosphatase</keyword>
<gene>
    <name evidence="7" type="ORF">BESB_037100</name>
</gene>